<dbReference type="Proteomes" id="UP000552864">
    <property type="component" value="Unassembled WGS sequence"/>
</dbReference>
<dbReference type="AlphaFoldDB" id="A0A847SPI3"/>
<protein>
    <submittedName>
        <fullName evidence="2">Heme-binding domain-containing protein</fullName>
    </submittedName>
</protein>
<dbReference type="EMBL" id="JABAHZ010000001">
    <property type="protein sequence ID" value="NLR77942.1"/>
    <property type="molecule type" value="Genomic_DNA"/>
</dbReference>
<comment type="caution">
    <text evidence="2">The sequence shown here is derived from an EMBL/GenBank/DDBJ whole genome shotgun (WGS) entry which is preliminary data.</text>
</comment>
<evidence type="ECO:0000313" key="2">
    <source>
        <dbReference type="EMBL" id="NLR77942.1"/>
    </source>
</evidence>
<keyword evidence="3" id="KW-1185">Reference proteome</keyword>
<proteinExistence type="predicted"/>
<accession>A0A847SPI3</accession>
<dbReference type="RefSeq" id="WP_168737301.1">
    <property type="nucleotide sequence ID" value="NZ_JABAHZ010000001.1"/>
</dbReference>
<organism evidence="2 3">
    <name type="scientific">Chitinophaga eiseniae</name>
    <dbReference type="NCBI Taxonomy" id="634771"/>
    <lineage>
        <taxon>Bacteria</taxon>
        <taxon>Pseudomonadati</taxon>
        <taxon>Bacteroidota</taxon>
        <taxon>Chitinophagia</taxon>
        <taxon>Chitinophagales</taxon>
        <taxon>Chitinophagaceae</taxon>
        <taxon>Chitinophaga</taxon>
    </lineage>
</organism>
<dbReference type="SMART" id="SM01235">
    <property type="entry name" value="Haem_bd"/>
    <property type="match status" value="1"/>
</dbReference>
<dbReference type="Pfam" id="PF14376">
    <property type="entry name" value="Haem_bd"/>
    <property type="match status" value="1"/>
</dbReference>
<feature type="domain" description="Haem-binding" evidence="1">
    <location>
        <begin position="13"/>
        <end position="148"/>
    </location>
</feature>
<reference evidence="2 3" key="1">
    <citation type="submission" date="2020-04" db="EMBL/GenBank/DDBJ databases">
        <authorList>
            <person name="Yin C."/>
        </authorList>
    </citation>
    <scope>NUCLEOTIDE SEQUENCE [LARGE SCALE GENOMIC DNA]</scope>
    <source>
        <strain evidence="2 3">Ak56</strain>
    </source>
</reference>
<evidence type="ECO:0000313" key="3">
    <source>
        <dbReference type="Proteomes" id="UP000552864"/>
    </source>
</evidence>
<gene>
    <name evidence="2" type="ORF">HGH91_04860</name>
</gene>
<dbReference type="InterPro" id="IPR025992">
    <property type="entry name" value="Haem-bd"/>
</dbReference>
<evidence type="ECO:0000259" key="1">
    <source>
        <dbReference type="SMART" id="SM01235"/>
    </source>
</evidence>
<sequence>MKLIFRLTFFLLLSAMVIIQFIRPVKNQHPGKSADDITRLYPVPSPVLHLLQEACYDCHSNYTRYPWYTNIQPVGWIMAAHTRDGKQELNFSEYGSYSAKRQLNKLKRIREQIATNQMPLRSYTWMHAGARLSNLQKKMIIHWIDDVLQANKGTGY</sequence>
<name>A0A847SPI3_9BACT</name>